<gene>
    <name evidence="2" type="ORF">S12H4_29693</name>
</gene>
<dbReference type="EMBL" id="BARW01017149">
    <property type="protein sequence ID" value="GAI99421.1"/>
    <property type="molecule type" value="Genomic_DNA"/>
</dbReference>
<name>X1U722_9ZZZZ</name>
<evidence type="ECO:0000313" key="2">
    <source>
        <dbReference type="EMBL" id="GAI99421.1"/>
    </source>
</evidence>
<reference evidence="2" key="1">
    <citation type="journal article" date="2014" name="Front. Microbiol.">
        <title>High frequency of phylogenetically diverse reductive dehalogenase-homologous genes in deep subseafloor sedimentary metagenomes.</title>
        <authorList>
            <person name="Kawai M."/>
            <person name="Futagami T."/>
            <person name="Toyoda A."/>
            <person name="Takaki Y."/>
            <person name="Nishi S."/>
            <person name="Hori S."/>
            <person name="Arai W."/>
            <person name="Tsubouchi T."/>
            <person name="Morono Y."/>
            <person name="Uchiyama I."/>
            <person name="Ito T."/>
            <person name="Fujiyama A."/>
            <person name="Inagaki F."/>
            <person name="Takami H."/>
        </authorList>
    </citation>
    <scope>NUCLEOTIDE SEQUENCE</scope>
    <source>
        <strain evidence="2">Expedition CK06-06</strain>
    </source>
</reference>
<feature type="domain" description="Alcohol dehydrogenase-like C-terminal" evidence="1">
    <location>
        <begin position="2"/>
        <end position="68"/>
    </location>
</feature>
<comment type="caution">
    <text evidence="2">The sequence shown here is derived from an EMBL/GenBank/DDBJ whole genome shotgun (WGS) entry which is preliminary data.</text>
</comment>
<dbReference type="Pfam" id="PF00107">
    <property type="entry name" value="ADH_zinc_N"/>
    <property type="match status" value="1"/>
</dbReference>
<organism evidence="2">
    <name type="scientific">marine sediment metagenome</name>
    <dbReference type="NCBI Taxonomy" id="412755"/>
    <lineage>
        <taxon>unclassified sequences</taxon>
        <taxon>metagenomes</taxon>
        <taxon>ecological metagenomes</taxon>
    </lineage>
</organism>
<dbReference type="SUPFAM" id="SSF51735">
    <property type="entry name" value="NAD(P)-binding Rossmann-fold domains"/>
    <property type="match status" value="1"/>
</dbReference>
<dbReference type="AlphaFoldDB" id="X1U722"/>
<dbReference type="InterPro" id="IPR013149">
    <property type="entry name" value="ADH-like_C"/>
</dbReference>
<proteinExistence type="predicted"/>
<accession>X1U722</accession>
<dbReference type="InterPro" id="IPR036291">
    <property type="entry name" value="NAD(P)-bd_dom_sf"/>
</dbReference>
<evidence type="ECO:0000259" key="1">
    <source>
        <dbReference type="Pfam" id="PF00107"/>
    </source>
</evidence>
<dbReference type="Gene3D" id="3.40.50.720">
    <property type="entry name" value="NAD(P)-binding Rossmann-like Domain"/>
    <property type="match status" value="1"/>
</dbReference>
<protein>
    <recommendedName>
        <fullName evidence="1">Alcohol dehydrogenase-like C-terminal domain-containing protein</fullName>
    </recommendedName>
</protein>
<sequence>MSNFRLENTKKLGADFTINSREVNFLLNLKEITKGKFVDFSFEAVGFSNSAFQSLVALKKCGTAVWVSTENIISKQ</sequence>